<feature type="domain" description="Phospholipase/carboxylesterase/thioesterase" evidence="3">
    <location>
        <begin position="50"/>
        <end position="240"/>
    </location>
</feature>
<sequence>MFSLTLISCTVTATLRHRRLLLVGNCKNGPMTEAPTFPAPVVLWSHDEAERAGKPLLVLLHGYGSNEDDLFSLAGLLPDGFVVAALRAPMPMGPGFTWFPLTASIDYSLEAVKHAAEYALEWLDTVKANHSSVTLLGFSMGMAMATTMLRYRPADFAAVVGLSGFVIDAGADAAFRDDELDGSLPMFWGRDQQDPVITQDKIEYTMGWVRKHVDLTKVLYTGMWHGINQQEIGHVGEFLTHKVLTD</sequence>
<comment type="similarity">
    <text evidence="1">Belongs to the AB hydrolase superfamily. AB hydrolase 2 family.</text>
</comment>
<dbReference type="Pfam" id="PF02230">
    <property type="entry name" value="Abhydrolase_2"/>
    <property type="match status" value="1"/>
</dbReference>
<protein>
    <submittedName>
        <fullName evidence="4">Phospholipase/carboxylesterase family protein</fullName>
    </submittedName>
</protein>
<dbReference type="EMBL" id="CP000474">
    <property type="protein sequence ID" value="ABM07249.1"/>
    <property type="molecule type" value="Genomic_DNA"/>
</dbReference>
<dbReference type="Gene3D" id="3.40.50.1820">
    <property type="entry name" value="alpha/beta hydrolase"/>
    <property type="match status" value="1"/>
</dbReference>
<evidence type="ECO:0000313" key="5">
    <source>
        <dbReference type="Proteomes" id="UP000000637"/>
    </source>
</evidence>
<dbReference type="InterPro" id="IPR003140">
    <property type="entry name" value="PLipase/COase/thioEstase"/>
</dbReference>
<dbReference type="InterPro" id="IPR029058">
    <property type="entry name" value="AB_hydrolase_fold"/>
</dbReference>
<dbReference type="HOGENOM" id="CLU_049413_5_3_11"/>
<dbReference type="Proteomes" id="UP000000637">
    <property type="component" value="Chromosome"/>
</dbReference>
<dbReference type="AlphaFoldDB" id="A1R4U1"/>
<dbReference type="eggNOG" id="COG0400">
    <property type="taxonomic scope" value="Bacteria"/>
</dbReference>
<dbReference type="GO" id="GO:0016787">
    <property type="term" value="F:hydrolase activity"/>
    <property type="evidence" value="ECO:0007669"/>
    <property type="project" value="UniProtKB-KW"/>
</dbReference>
<evidence type="ECO:0000256" key="2">
    <source>
        <dbReference type="ARBA" id="ARBA00022801"/>
    </source>
</evidence>
<evidence type="ECO:0000313" key="4">
    <source>
        <dbReference type="EMBL" id="ABM07249.1"/>
    </source>
</evidence>
<evidence type="ECO:0000256" key="1">
    <source>
        <dbReference type="ARBA" id="ARBA00006499"/>
    </source>
</evidence>
<dbReference type="PANTHER" id="PTHR10655:SF17">
    <property type="entry name" value="LYSOPHOSPHOLIPASE-LIKE PROTEIN 1"/>
    <property type="match status" value="1"/>
</dbReference>
<dbReference type="KEGG" id="aau:AAur_1480"/>
<keyword evidence="5" id="KW-1185">Reference proteome</keyword>
<dbReference type="STRING" id="290340.AAur_1480"/>
<organism evidence="4 5">
    <name type="scientific">Paenarthrobacter aurescens (strain TC1)</name>
    <dbReference type="NCBI Taxonomy" id="290340"/>
    <lineage>
        <taxon>Bacteria</taxon>
        <taxon>Bacillati</taxon>
        <taxon>Actinomycetota</taxon>
        <taxon>Actinomycetes</taxon>
        <taxon>Micrococcales</taxon>
        <taxon>Micrococcaceae</taxon>
        <taxon>Paenarthrobacter</taxon>
    </lineage>
</organism>
<reference evidence="4 5" key="1">
    <citation type="journal article" date="2006" name="PLoS Genet.">
        <title>Secrets of soil survival revealed by the genome sequence of Arthrobacter aurescens TC1.</title>
        <authorList>
            <person name="Mongodin E.F."/>
            <person name="Shapir N."/>
            <person name="Daugherty S.C."/>
            <person name="DeBoy R.T."/>
            <person name="Emerson J.B."/>
            <person name="Shvartzbeyn A."/>
            <person name="Radune D."/>
            <person name="Vamathevan J."/>
            <person name="Riggs F."/>
            <person name="Grinberg V."/>
            <person name="Khouri H."/>
            <person name="Wackett L.P."/>
            <person name="Nelson K.E."/>
            <person name="Sadowsky M.J."/>
        </authorList>
    </citation>
    <scope>NUCLEOTIDE SEQUENCE [LARGE SCALE GENOMIC DNA]</scope>
    <source>
        <strain evidence="4 5">TC1</strain>
    </source>
</reference>
<dbReference type="SUPFAM" id="SSF53474">
    <property type="entry name" value="alpha/beta-Hydrolases"/>
    <property type="match status" value="1"/>
</dbReference>
<gene>
    <name evidence="4" type="ordered locus">AAur_1480</name>
</gene>
<dbReference type="PANTHER" id="PTHR10655">
    <property type="entry name" value="LYSOPHOSPHOLIPASE-RELATED"/>
    <property type="match status" value="1"/>
</dbReference>
<proteinExistence type="inferred from homology"/>
<accession>A1R4U1</accession>
<keyword evidence="2" id="KW-0378">Hydrolase</keyword>
<dbReference type="InterPro" id="IPR050565">
    <property type="entry name" value="LYPA1-2/EST-like"/>
</dbReference>
<name>A1R4U1_PAEAT</name>
<evidence type="ECO:0000259" key="3">
    <source>
        <dbReference type="Pfam" id="PF02230"/>
    </source>
</evidence>